<keyword evidence="4" id="KW-1185">Reference proteome</keyword>
<dbReference type="AlphaFoldDB" id="A0A1C6RKF3"/>
<keyword evidence="1" id="KW-0472">Membrane</keyword>
<proteinExistence type="predicted"/>
<dbReference type="RefSeq" id="WP_141725103.1">
    <property type="nucleotide sequence ID" value="NZ_FMHW01000002.1"/>
</dbReference>
<reference evidence="4" key="1">
    <citation type="submission" date="2016-06" db="EMBL/GenBank/DDBJ databases">
        <authorList>
            <person name="Varghese N."/>
            <person name="Submissions Spin"/>
        </authorList>
    </citation>
    <scope>NUCLEOTIDE SEQUENCE [LARGE SCALE GENOMIC DNA]</scope>
    <source>
        <strain evidence="4">DSM 43817</strain>
    </source>
</reference>
<dbReference type="OrthoDB" id="3387849at2"/>
<dbReference type="InterPro" id="IPR040690">
    <property type="entry name" value="FtsX_ECD"/>
</dbReference>
<dbReference type="EMBL" id="FMHW01000002">
    <property type="protein sequence ID" value="SCL17505.1"/>
    <property type="molecule type" value="Genomic_DNA"/>
</dbReference>
<evidence type="ECO:0000256" key="1">
    <source>
        <dbReference type="SAM" id="Phobius"/>
    </source>
</evidence>
<evidence type="ECO:0000313" key="3">
    <source>
        <dbReference type="EMBL" id="SCL17505.1"/>
    </source>
</evidence>
<gene>
    <name evidence="3" type="ORF">GA0074692_0184</name>
</gene>
<evidence type="ECO:0000313" key="4">
    <source>
        <dbReference type="Proteomes" id="UP000198959"/>
    </source>
</evidence>
<dbReference type="STRING" id="145854.GA0074692_0184"/>
<sequence length="203" mass="21903">MDQNLRVLFEQALSNEPTLPTGNLTQEAMVGGAGLRRRRRLLAGGGAAGMVAVVATIVALNMTARPDETAPPVVAAAALMPPVNAACTLPARGEATDVRIFLRADLTDEQRLDLHTALQSDPLVRRATFESREQAYARFREFHKNSPELIKAVTVDRFPESFHIELAEPSEYTTFVAGYKSARGVDEILGTTCPNGSPSGEGR</sequence>
<organism evidence="3 4">
    <name type="scientific">Micromonospora pallida</name>
    <dbReference type="NCBI Taxonomy" id="145854"/>
    <lineage>
        <taxon>Bacteria</taxon>
        <taxon>Bacillati</taxon>
        <taxon>Actinomycetota</taxon>
        <taxon>Actinomycetes</taxon>
        <taxon>Micromonosporales</taxon>
        <taxon>Micromonosporaceae</taxon>
        <taxon>Micromonospora</taxon>
    </lineage>
</organism>
<keyword evidence="1" id="KW-0812">Transmembrane</keyword>
<evidence type="ECO:0000259" key="2">
    <source>
        <dbReference type="Pfam" id="PF18075"/>
    </source>
</evidence>
<accession>A0A1C6RKF3</accession>
<feature type="transmembrane region" description="Helical" evidence="1">
    <location>
        <begin position="41"/>
        <end position="62"/>
    </location>
</feature>
<feature type="domain" description="FtsX extracellular" evidence="2">
    <location>
        <begin position="98"/>
        <end position="188"/>
    </location>
</feature>
<dbReference type="Gene3D" id="3.30.70.3040">
    <property type="match status" value="1"/>
</dbReference>
<keyword evidence="1" id="KW-1133">Transmembrane helix</keyword>
<protein>
    <recommendedName>
        <fullName evidence="2">FtsX extracellular domain-containing protein</fullName>
    </recommendedName>
</protein>
<name>A0A1C6RKF3_9ACTN</name>
<dbReference type="Pfam" id="PF18075">
    <property type="entry name" value="FtsX_ECD"/>
    <property type="match status" value="1"/>
</dbReference>
<dbReference type="Proteomes" id="UP000198959">
    <property type="component" value="Unassembled WGS sequence"/>
</dbReference>